<feature type="transmembrane region" description="Helical" evidence="6">
    <location>
        <begin position="339"/>
        <end position="368"/>
    </location>
</feature>
<dbReference type="AlphaFoldDB" id="A0A650CG03"/>
<evidence type="ECO:0000256" key="3">
    <source>
        <dbReference type="ARBA" id="ARBA00022692"/>
    </source>
</evidence>
<feature type="transmembrane region" description="Helical" evidence="6">
    <location>
        <begin position="457"/>
        <end position="480"/>
    </location>
</feature>
<comment type="subcellular location">
    <subcellularLocation>
        <location evidence="1">Cell membrane</location>
        <topology evidence="1">Multi-pass membrane protein</topology>
    </subcellularLocation>
</comment>
<feature type="transmembrane region" description="Helical" evidence="6">
    <location>
        <begin position="53"/>
        <end position="72"/>
    </location>
</feature>
<feature type="transmembrane region" description="Helical" evidence="6">
    <location>
        <begin position="275"/>
        <end position="298"/>
    </location>
</feature>
<evidence type="ECO:0000313" key="8">
    <source>
        <dbReference type="EMBL" id="QGR16774.1"/>
    </source>
</evidence>
<dbReference type="PANTHER" id="PTHR42770">
    <property type="entry name" value="AMINO ACID TRANSPORTER-RELATED"/>
    <property type="match status" value="1"/>
</dbReference>
<organism evidence="8 9">
    <name type="scientific">Sulfurisphaera ohwakuensis</name>
    <dbReference type="NCBI Taxonomy" id="69656"/>
    <lineage>
        <taxon>Archaea</taxon>
        <taxon>Thermoproteota</taxon>
        <taxon>Thermoprotei</taxon>
        <taxon>Sulfolobales</taxon>
        <taxon>Sulfolobaceae</taxon>
        <taxon>Sulfurisphaera</taxon>
    </lineage>
</organism>
<dbReference type="Proteomes" id="UP000582213">
    <property type="component" value="Unassembled WGS sequence"/>
</dbReference>
<feature type="transmembrane region" description="Helical" evidence="6">
    <location>
        <begin position="486"/>
        <end position="512"/>
    </location>
</feature>
<accession>A0A650CG03</accession>
<dbReference type="PIRSF" id="PIRSF006060">
    <property type="entry name" value="AA_transporter"/>
    <property type="match status" value="1"/>
</dbReference>
<keyword evidence="9" id="KW-1185">Reference proteome</keyword>
<dbReference type="InterPro" id="IPR002293">
    <property type="entry name" value="AA/rel_permease1"/>
</dbReference>
<dbReference type="RefSeq" id="WP_156014328.1">
    <property type="nucleotide sequence ID" value="NZ_CP045484.1"/>
</dbReference>
<feature type="transmembrane region" description="Helical" evidence="6">
    <location>
        <begin position="179"/>
        <end position="202"/>
    </location>
</feature>
<dbReference type="Pfam" id="PF13520">
    <property type="entry name" value="AA_permease_2"/>
    <property type="match status" value="1"/>
</dbReference>
<proteinExistence type="predicted"/>
<feature type="transmembrane region" description="Helical" evidence="6">
    <location>
        <begin position="24"/>
        <end position="41"/>
    </location>
</feature>
<keyword evidence="2" id="KW-1003">Cell membrane</keyword>
<evidence type="ECO:0000256" key="5">
    <source>
        <dbReference type="ARBA" id="ARBA00023136"/>
    </source>
</evidence>
<evidence type="ECO:0000256" key="2">
    <source>
        <dbReference type="ARBA" id="ARBA00022475"/>
    </source>
</evidence>
<dbReference type="GO" id="GO:0022857">
    <property type="term" value="F:transmembrane transporter activity"/>
    <property type="evidence" value="ECO:0007669"/>
    <property type="project" value="InterPro"/>
</dbReference>
<gene>
    <name evidence="8" type="ORF">D1869_05920</name>
    <name evidence="7" type="ORF">HNQ62_002923</name>
</gene>
<keyword evidence="3 6" id="KW-0812">Transmembrane</keyword>
<reference evidence="7 10" key="2">
    <citation type="submission" date="2020-08" db="EMBL/GenBank/DDBJ databases">
        <title>Genomic Encyclopedia of Type Strains, Phase IV (KMG-IV): sequencing the most valuable type-strain genomes for metagenomic binning, comparative biology and taxonomic classification.</title>
        <authorList>
            <person name="Goeker M."/>
        </authorList>
    </citation>
    <scope>NUCLEOTIDE SEQUENCE [LARGE SCALE GENOMIC DNA]</scope>
    <source>
        <strain evidence="7 10">DSM 12421</strain>
    </source>
</reference>
<dbReference type="EMBL" id="CP045484">
    <property type="protein sequence ID" value="QGR16774.1"/>
    <property type="molecule type" value="Genomic_DNA"/>
</dbReference>
<evidence type="ECO:0000313" key="9">
    <source>
        <dbReference type="Proteomes" id="UP000427373"/>
    </source>
</evidence>
<reference evidence="8 9" key="1">
    <citation type="submission" date="2019-10" db="EMBL/GenBank/DDBJ databases">
        <title>Genome Sequences from Six Type Strain Members of the Archaeal Family Sulfolobaceae: Acidianus ambivalens, Acidianus infernus, Metallosphaera prunae, Stygiolobus azoricus, Sulfolobus metallicus, and Sulfurisphaera ohwakuensis.</title>
        <authorList>
            <person name="Counts J.A."/>
            <person name="Kelly R.M."/>
        </authorList>
    </citation>
    <scope>NUCLEOTIDE SEQUENCE [LARGE SCALE GENOMIC DNA]</scope>
    <source>
        <strain evidence="8 9">TA-1</strain>
    </source>
</reference>
<feature type="transmembrane region" description="Helical" evidence="6">
    <location>
        <begin position="412"/>
        <end position="437"/>
    </location>
</feature>
<evidence type="ECO:0000256" key="6">
    <source>
        <dbReference type="SAM" id="Phobius"/>
    </source>
</evidence>
<dbReference type="GO" id="GO:0005886">
    <property type="term" value="C:plasma membrane"/>
    <property type="evidence" value="ECO:0007669"/>
    <property type="project" value="UniProtKB-SubCell"/>
</dbReference>
<dbReference type="InterPro" id="IPR050367">
    <property type="entry name" value="APC_superfamily"/>
</dbReference>
<protein>
    <submittedName>
        <fullName evidence="8">Amino acid permease</fullName>
    </submittedName>
    <submittedName>
        <fullName evidence="7">Amino acid transporter</fullName>
    </submittedName>
</protein>
<feature type="transmembrane region" description="Helical" evidence="6">
    <location>
        <begin position="153"/>
        <end position="172"/>
    </location>
</feature>
<feature type="transmembrane region" description="Helical" evidence="6">
    <location>
        <begin position="110"/>
        <end position="133"/>
    </location>
</feature>
<dbReference type="PANTHER" id="PTHR42770:SF7">
    <property type="entry name" value="MEMBRANE PROTEIN"/>
    <property type="match status" value="1"/>
</dbReference>
<evidence type="ECO:0000256" key="1">
    <source>
        <dbReference type="ARBA" id="ARBA00004651"/>
    </source>
</evidence>
<evidence type="ECO:0000313" key="10">
    <source>
        <dbReference type="Proteomes" id="UP000582213"/>
    </source>
</evidence>
<dbReference type="OrthoDB" id="42659at2157"/>
<feature type="transmembrane region" description="Helical" evidence="6">
    <location>
        <begin position="388"/>
        <end position="406"/>
    </location>
</feature>
<keyword evidence="5 6" id="KW-0472">Membrane</keyword>
<dbReference type="KEGG" id="soh:D1869_05920"/>
<evidence type="ECO:0000313" key="7">
    <source>
        <dbReference type="EMBL" id="MBB5255148.1"/>
    </source>
</evidence>
<dbReference type="GeneID" id="42800764"/>
<sequence>MKKDEKLLIRESSGLIKHFGMKDAAGKVLTLVLPLAAYYTLLYSPGVPGANNFGLSALIGFLFAIPPFYIYLRLSELIPRSSGEYIYISRFLHSLIGTIQGITNIITVPLLAAFTTIELTVIAGFVPSIQLIGFAIRDYGLVYLGYSILTNPTYLFITSAIFTILFGVIISLHNKYMSWVVLVSMVLGQIAGPIIASAIFFIGGNTLFVSSYNNLLTIFSQSGSYQSLYNQGSSLVAPFNVFTTIVFAILIWIWEYSWFFGPSYFAGEYKGGRKTIRYGMIIGWILADFFVALLSAAAEYAIGLNFFNYASLNGWGNVPVSFGEGFVIWAGIMVLNNPILLWTLAITGFLAELAISIVLLSLSARVVLAMSFDRLLPEKLSTVTKSGAPILGSLLVTGISLFWVYMQTLGGFAITSIGILSILMIYQMLPAIVSAILLGKRKILGDMISDEDSKKLVIIGILAAVDLLISVGLALGYSIINTTYASIVFAGNALDTNALIIALPVLGTVYYLGIKKYREKVNGLDIEKLFKVLPPE</sequence>
<keyword evidence="4 6" id="KW-1133">Transmembrane helix</keyword>
<feature type="transmembrane region" description="Helical" evidence="6">
    <location>
        <begin position="235"/>
        <end position="254"/>
    </location>
</feature>
<dbReference type="EMBL" id="JACHFY010000046">
    <property type="protein sequence ID" value="MBB5255148.1"/>
    <property type="molecule type" value="Genomic_DNA"/>
</dbReference>
<name>A0A650CG03_SULOH</name>
<evidence type="ECO:0000256" key="4">
    <source>
        <dbReference type="ARBA" id="ARBA00022989"/>
    </source>
</evidence>
<dbReference type="Proteomes" id="UP000427373">
    <property type="component" value="Chromosome"/>
</dbReference>
<dbReference type="Gene3D" id="1.20.1740.10">
    <property type="entry name" value="Amino acid/polyamine transporter I"/>
    <property type="match status" value="1"/>
</dbReference>